<dbReference type="eggNOG" id="COG0443">
    <property type="taxonomic scope" value="Bacteria"/>
</dbReference>
<protein>
    <submittedName>
        <fullName evidence="1">Uncharacterized protein</fullName>
    </submittedName>
</protein>
<dbReference type="STRING" id="1279009.ADICEAN_00734"/>
<organism evidence="1 2">
    <name type="scientific">Cesiribacter andamanensis AMV16</name>
    <dbReference type="NCBI Taxonomy" id="1279009"/>
    <lineage>
        <taxon>Bacteria</taxon>
        <taxon>Pseudomonadati</taxon>
        <taxon>Bacteroidota</taxon>
        <taxon>Cytophagia</taxon>
        <taxon>Cytophagales</taxon>
        <taxon>Cesiribacteraceae</taxon>
        <taxon>Cesiribacter</taxon>
    </lineage>
</organism>
<dbReference type="Proteomes" id="UP000011910">
    <property type="component" value="Unassembled WGS sequence"/>
</dbReference>
<name>M7NA83_9BACT</name>
<gene>
    <name evidence="1" type="ORF">ADICEAN_00734</name>
</gene>
<proteinExistence type="predicted"/>
<evidence type="ECO:0000313" key="1">
    <source>
        <dbReference type="EMBL" id="EMR04111.1"/>
    </source>
</evidence>
<dbReference type="EMBL" id="AODQ01000011">
    <property type="protein sequence ID" value="EMR04111.1"/>
    <property type="molecule type" value="Genomic_DNA"/>
</dbReference>
<dbReference type="OrthoDB" id="1028138at2"/>
<evidence type="ECO:0000313" key="2">
    <source>
        <dbReference type="Proteomes" id="UP000011910"/>
    </source>
</evidence>
<keyword evidence="2" id="KW-1185">Reference proteome</keyword>
<dbReference type="RefSeq" id="WP_009194140.1">
    <property type="nucleotide sequence ID" value="NZ_AODQ01000011.1"/>
</dbReference>
<accession>M7NA83</accession>
<reference evidence="1 2" key="1">
    <citation type="journal article" date="2013" name="Genome Announc.">
        <title>Draft Genome Sequence of Cesiribacter andamanensis Strain AMV16T, Isolated from a Soil Sample from a Mud Volcano in the Andaman Islands, India.</title>
        <authorList>
            <person name="Shivaji S."/>
            <person name="Ara S."/>
            <person name="Begum Z."/>
            <person name="Srinivas T.N."/>
            <person name="Singh A."/>
            <person name="Kumar Pinnaka A."/>
        </authorList>
    </citation>
    <scope>NUCLEOTIDE SEQUENCE [LARGE SCALE GENOMIC DNA]</scope>
    <source>
        <strain evidence="1 2">AMV16</strain>
    </source>
</reference>
<comment type="caution">
    <text evidence="1">The sequence shown here is derived from an EMBL/GenBank/DDBJ whole genome shotgun (WGS) entry which is preliminary data.</text>
</comment>
<dbReference type="PATRIC" id="fig|1279009.4.peg.746"/>
<sequence>MAKVLRLHTNASTELEGWKQSVQIDSSLIQHISDPSGGRARRVSTSIPSPLARMHLFRTAFEFVVNSPRQDLSDNTIYHRMVSQCLDVLELLYNFQKYQQAEKRLLIRRWNINEKLQQLSATPQHQLLANTLQLFLNYTNPKSPFAGFTDVYLIYYNYKIIAGTSPFTLVFTLPDLGGLDLSSSKGYRLFESPVPLYQRPDDFQLYLSKLFQAWPILKGKCQPMYEYLTLSQRQAEPQLQQQLNQLQFEAGYGPDNFLNEYEALRDDTNSQVAVGEVRLASAPAGNINVAAVSDFVLQPSRTPATDRLPLILKSGHYPGWNYVSGPWQQETDVPLKDSAPAESRILPGLSDKYPYLTTGDFLEDYLLELPYELNTERFNYGRVQYQNGAERERLFRFNYLLPIKREYFQYFSFRELDKYLTFIVDPAYVKVQLAVPVKRGQILFEKIYYENPQNPRDASGQEIPKKGKIMDARLGLGVFPFMKLPDAAYNDYYKVMLVDLEVSGQAAFGEFDMQFYLENQILRETPEGKPAEGRGVRKTRRISKQEGSYGSTYYEVSNTHFDFAEIIHPATERGQEPVRGLLVPKWQEVGPGTKRFTFSIDFGTTNTHIAYTTGNTVAPQPFTIEESDQQLVMLNKPSDEPGLLPLQRFKQASLHRAMEIDTVVNREFVPYLIGGQASGAEVHFPIRTASCEVSDFTARPTDMLGNINIGFGINKELDVPAHTAYKTELKWNTELDRKGNDRIDVFFRELLRLIKHKVALNDGILEQTRLVWFSPLSLDAFAFNLFEEKWTRNYQHIFRSQRTPLHLTESAAPYYYLASAGEVVPTRHDHLLNIDIGGGSTDILFFVEQQPAWGSSFRFAGYALWGDGFNKISTIDNGFLQAYQKLADKPFKAKSISQTSADVFNDIFNSVDPAIFNNVFIRARYLRVLFYLHYTAIIYHSAQTINYLGLAIPRYMTFSGKGSLYLNFLSGGSNTSSLERLTRVLLEEVCQKPVPENFRIIQAKKPKEATANGGVFFNPEIHNYEGVKPIKMLGTGQGQNLYETPLRYQEADQAVQQGVLENAQAFFDLVLGNDKLTRFFDDFAIEADLPWLRKTISSKLSDSLHLGMNRLLEHRNMAEKPLPETLFFYPIYHTLYELVKGNLQGPL</sequence>
<dbReference type="AlphaFoldDB" id="M7NA83"/>